<dbReference type="CDD" id="cd11055">
    <property type="entry name" value="CYP3A-like"/>
    <property type="match status" value="1"/>
</dbReference>
<gene>
    <name evidence="13" type="ORF">GSLYS_00012260001</name>
</gene>
<evidence type="ECO:0008006" key="15">
    <source>
        <dbReference type="Google" id="ProtNLM"/>
    </source>
</evidence>
<comment type="cofactor">
    <cofactor evidence="10">
        <name>heme</name>
        <dbReference type="ChEBI" id="CHEBI:30413"/>
    </cofactor>
</comment>
<dbReference type="PANTHER" id="PTHR24302">
    <property type="entry name" value="CYTOCHROME P450 FAMILY 3"/>
    <property type="match status" value="1"/>
</dbReference>
<evidence type="ECO:0000256" key="9">
    <source>
        <dbReference type="ARBA" id="ARBA00043906"/>
    </source>
</evidence>
<keyword evidence="8 10" id="KW-0408">Iron</keyword>
<evidence type="ECO:0000256" key="11">
    <source>
        <dbReference type="RuleBase" id="RU000461"/>
    </source>
</evidence>
<accession>A0AAV2HXV0</accession>
<comment type="similarity">
    <text evidence="3 11">Belongs to the cytochrome P450 family.</text>
</comment>
<comment type="caution">
    <text evidence="13">The sequence shown here is derived from an EMBL/GenBank/DDBJ whole genome shotgun (WGS) entry which is preliminary data.</text>
</comment>
<keyword evidence="6" id="KW-0492">Microsome</keyword>
<evidence type="ECO:0000256" key="4">
    <source>
        <dbReference type="ARBA" id="ARBA00022617"/>
    </source>
</evidence>
<dbReference type="PANTHER" id="PTHR24302:SF15">
    <property type="entry name" value="FATTY-ACID PEROXYGENASE"/>
    <property type="match status" value="1"/>
</dbReference>
<keyword evidence="4 10" id="KW-0349">Heme</keyword>
<sequence>MYLTLLIVAAILALLAVLFVRVMSANHDTFRKMGIDTPPTSRILGNFGLSLKYGIFGSQTVFYKQFKDKKVYGWYESRRPILIVKDLDMVKEILVKKFNCFVNRFVTFDTEPPFRDNLFILRGDHWKQVRTLVSPTFSSAKIKTMSSHIERNAKIMLDNLQQKQDSSECVELREYCSYFTLDVIASTAFGLEINTLKDPKNKFVASAKALLNPNPLVYALVLLLPELAKVLSMLGVSVLPQKPLDYLASVVDVAIEERKRDDSGGKINDFLDLLMRAEVDQSHDTEIDAALTRNELTRSEIHAQAIIFIFAGYDTVATVMSFTLFLLAVNPECVKKVQAEIDEQCGKDVPNHETVQGLTYLEMCISESMRLFPPATLLVRECVQDAEIQGIHIPKDMKIFIPVYAIHTDPEQFPEPDKFDPQRFTTENKASRHPYAYLPFGFGPRSCIGMRLAIVEMKIAIAAVLQKLIPVVCSKTVFPLRLSKIQTKADDGLWVKFEKRNEKI</sequence>
<keyword evidence="12" id="KW-0732">Signal</keyword>
<dbReference type="PROSITE" id="PS00086">
    <property type="entry name" value="CYTOCHROME_P450"/>
    <property type="match status" value="1"/>
</dbReference>
<evidence type="ECO:0000256" key="3">
    <source>
        <dbReference type="ARBA" id="ARBA00010617"/>
    </source>
</evidence>
<keyword evidence="14" id="KW-1185">Reference proteome</keyword>
<name>A0AAV2HXV0_LYMST</name>
<dbReference type="Pfam" id="PF00067">
    <property type="entry name" value="p450"/>
    <property type="match status" value="1"/>
</dbReference>
<dbReference type="PRINTS" id="PR00385">
    <property type="entry name" value="P450"/>
</dbReference>
<evidence type="ECO:0000313" key="13">
    <source>
        <dbReference type="EMBL" id="CAL1538439.1"/>
    </source>
</evidence>
<dbReference type="InterPro" id="IPR050705">
    <property type="entry name" value="Cytochrome_P450_3A"/>
</dbReference>
<dbReference type="GO" id="GO:0016705">
    <property type="term" value="F:oxidoreductase activity, acting on paired donors, with incorporation or reduction of molecular oxygen"/>
    <property type="evidence" value="ECO:0007669"/>
    <property type="project" value="InterPro"/>
</dbReference>
<dbReference type="FunFam" id="1.10.630.10:FF:000042">
    <property type="entry name" value="Cytochrome P450"/>
    <property type="match status" value="1"/>
</dbReference>
<dbReference type="Proteomes" id="UP001497497">
    <property type="component" value="Unassembled WGS sequence"/>
</dbReference>
<evidence type="ECO:0000256" key="12">
    <source>
        <dbReference type="SAM" id="SignalP"/>
    </source>
</evidence>
<dbReference type="InterPro" id="IPR001128">
    <property type="entry name" value="Cyt_P450"/>
</dbReference>
<dbReference type="Gene3D" id="1.10.630.10">
    <property type="entry name" value="Cytochrome P450"/>
    <property type="match status" value="1"/>
</dbReference>
<feature type="chain" id="PRO_5043618017" description="Cytochrome P450" evidence="12">
    <location>
        <begin position="25"/>
        <end position="504"/>
    </location>
</feature>
<comment type="subcellular location">
    <subcellularLocation>
        <location evidence="2">Endoplasmic reticulum membrane</location>
        <topology evidence="2">Peripheral membrane protein</topology>
    </subcellularLocation>
    <subcellularLocation>
        <location evidence="1">Microsome membrane</location>
        <topology evidence="1">Peripheral membrane protein</topology>
    </subcellularLocation>
</comment>
<dbReference type="SUPFAM" id="SSF48264">
    <property type="entry name" value="Cytochrome P450"/>
    <property type="match status" value="1"/>
</dbReference>
<dbReference type="AlphaFoldDB" id="A0AAV2HXV0"/>
<evidence type="ECO:0000256" key="1">
    <source>
        <dbReference type="ARBA" id="ARBA00004174"/>
    </source>
</evidence>
<dbReference type="GO" id="GO:0005506">
    <property type="term" value="F:iron ion binding"/>
    <property type="evidence" value="ECO:0007669"/>
    <property type="project" value="InterPro"/>
</dbReference>
<keyword evidence="7 11" id="KW-0560">Oxidoreductase</keyword>
<evidence type="ECO:0000256" key="8">
    <source>
        <dbReference type="ARBA" id="ARBA00023004"/>
    </source>
</evidence>
<evidence type="ECO:0000256" key="10">
    <source>
        <dbReference type="PIRSR" id="PIRSR602401-1"/>
    </source>
</evidence>
<dbReference type="GO" id="GO:0005789">
    <property type="term" value="C:endoplasmic reticulum membrane"/>
    <property type="evidence" value="ECO:0007669"/>
    <property type="project" value="UniProtKB-SubCell"/>
</dbReference>
<evidence type="ECO:0000256" key="2">
    <source>
        <dbReference type="ARBA" id="ARBA00004406"/>
    </source>
</evidence>
<feature type="signal peptide" evidence="12">
    <location>
        <begin position="1"/>
        <end position="24"/>
    </location>
</feature>
<keyword evidence="6" id="KW-0256">Endoplasmic reticulum</keyword>
<dbReference type="PRINTS" id="PR00463">
    <property type="entry name" value="EP450I"/>
</dbReference>
<keyword evidence="11" id="KW-0503">Monooxygenase</keyword>
<evidence type="ECO:0000256" key="7">
    <source>
        <dbReference type="ARBA" id="ARBA00023002"/>
    </source>
</evidence>
<dbReference type="InterPro" id="IPR017972">
    <property type="entry name" value="Cyt_P450_CS"/>
</dbReference>
<proteinExistence type="inferred from homology"/>
<dbReference type="InterPro" id="IPR036396">
    <property type="entry name" value="Cyt_P450_sf"/>
</dbReference>
<dbReference type="InterPro" id="IPR002401">
    <property type="entry name" value="Cyt_P450_E_grp-I"/>
</dbReference>
<dbReference type="GO" id="GO:0020037">
    <property type="term" value="F:heme binding"/>
    <property type="evidence" value="ECO:0007669"/>
    <property type="project" value="InterPro"/>
</dbReference>
<organism evidence="13 14">
    <name type="scientific">Lymnaea stagnalis</name>
    <name type="common">Great pond snail</name>
    <name type="synonym">Helix stagnalis</name>
    <dbReference type="NCBI Taxonomy" id="6523"/>
    <lineage>
        <taxon>Eukaryota</taxon>
        <taxon>Metazoa</taxon>
        <taxon>Spiralia</taxon>
        <taxon>Lophotrochozoa</taxon>
        <taxon>Mollusca</taxon>
        <taxon>Gastropoda</taxon>
        <taxon>Heterobranchia</taxon>
        <taxon>Euthyneura</taxon>
        <taxon>Panpulmonata</taxon>
        <taxon>Hygrophila</taxon>
        <taxon>Lymnaeoidea</taxon>
        <taxon>Lymnaeidae</taxon>
        <taxon>Lymnaea</taxon>
    </lineage>
</organism>
<dbReference type="GO" id="GO:0008395">
    <property type="term" value="F:steroid hydroxylase activity"/>
    <property type="evidence" value="ECO:0007669"/>
    <property type="project" value="TreeGrafter"/>
</dbReference>
<reference evidence="13 14" key="1">
    <citation type="submission" date="2024-04" db="EMBL/GenBank/DDBJ databases">
        <authorList>
            <consortium name="Genoscope - CEA"/>
            <person name="William W."/>
        </authorList>
    </citation>
    <scope>NUCLEOTIDE SEQUENCE [LARGE SCALE GENOMIC DNA]</scope>
</reference>
<keyword evidence="5 10" id="KW-0479">Metal-binding</keyword>
<evidence type="ECO:0000256" key="6">
    <source>
        <dbReference type="ARBA" id="ARBA00022848"/>
    </source>
</evidence>
<protein>
    <recommendedName>
        <fullName evidence="15">Cytochrome P450</fullName>
    </recommendedName>
</protein>
<feature type="binding site" description="axial binding residue" evidence="10">
    <location>
        <position position="447"/>
    </location>
    <ligand>
        <name>heme</name>
        <dbReference type="ChEBI" id="CHEBI:30413"/>
    </ligand>
    <ligandPart>
        <name>Fe</name>
        <dbReference type="ChEBI" id="CHEBI:18248"/>
    </ligandPart>
</feature>
<comment type="function">
    <text evidence="9">Cytochromes P450 are a group of heme-thiolate monooxygenases. They oxidize a variety of structurally unrelated compounds, including steroids, fatty acids, and xenobiotics.</text>
</comment>
<evidence type="ECO:0000313" key="14">
    <source>
        <dbReference type="Proteomes" id="UP001497497"/>
    </source>
</evidence>
<dbReference type="EMBL" id="CAXITT010000298">
    <property type="protein sequence ID" value="CAL1538439.1"/>
    <property type="molecule type" value="Genomic_DNA"/>
</dbReference>
<evidence type="ECO:0000256" key="5">
    <source>
        <dbReference type="ARBA" id="ARBA00022723"/>
    </source>
</evidence>